<dbReference type="Pfam" id="PF00339">
    <property type="entry name" value="Arrestin_N"/>
    <property type="match status" value="1"/>
</dbReference>
<keyword evidence="3" id="KW-1185">Reference proteome</keyword>
<dbReference type="EMBL" id="CAJVCH010561676">
    <property type="protein sequence ID" value="CAG7831708.1"/>
    <property type="molecule type" value="Genomic_DNA"/>
</dbReference>
<feature type="domain" description="Arrestin C-terminal-like" evidence="1">
    <location>
        <begin position="180"/>
        <end position="310"/>
    </location>
</feature>
<reference evidence="2" key="1">
    <citation type="submission" date="2021-06" db="EMBL/GenBank/DDBJ databases">
        <authorList>
            <person name="Hodson N. C."/>
            <person name="Mongue J. A."/>
            <person name="Jaron S. K."/>
        </authorList>
    </citation>
    <scope>NUCLEOTIDE SEQUENCE</scope>
</reference>
<dbReference type="PANTHER" id="PTHR11188">
    <property type="entry name" value="ARRESTIN DOMAIN CONTAINING PROTEIN"/>
    <property type="match status" value="1"/>
</dbReference>
<dbReference type="PANTHER" id="PTHR11188:SF176">
    <property type="entry name" value="ARRESTIN DOMAIN-CONTAINING PROTEIN 1"/>
    <property type="match status" value="1"/>
</dbReference>
<dbReference type="SMART" id="SM01017">
    <property type="entry name" value="Arrestin_C"/>
    <property type="match status" value="1"/>
</dbReference>
<dbReference type="InterPro" id="IPR011022">
    <property type="entry name" value="Arrestin_C-like"/>
</dbReference>
<dbReference type="GO" id="GO:0005737">
    <property type="term" value="C:cytoplasm"/>
    <property type="evidence" value="ECO:0007669"/>
    <property type="project" value="TreeGrafter"/>
</dbReference>
<organism evidence="2 3">
    <name type="scientific">Allacma fusca</name>
    <dbReference type="NCBI Taxonomy" id="39272"/>
    <lineage>
        <taxon>Eukaryota</taxon>
        <taxon>Metazoa</taxon>
        <taxon>Ecdysozoa</taxon>
        <taxon>Arthropoda</taxon>
        <taxon>Hexapoda</taxon>
        <taxon>Collembola</taxon>
        <taxon>Symphypleona</taxon>
        <taxon>Sminthuridae</taxon>
        <taxon>Allacma</taxon>
    </lineage>
</organism>
<dbReference type="InterPro" id="IPR050357">
    <property type="entry name" value="Arrestin_domain-protein"/>
</dbReference>
<protein>
    <recommendedName>
        <fullName evidence="1">Arrestin C-terminal-like domain-containing protein</fullName>
    </recommendedName>
</protein>
<dbReference type="Pfam" id="PF02752">
    <property type="entry name" value="Arrestin_C"/>
    <property type="match status" value="1"/>
</dbReference>
<dbReference type="OrthoDB" id="2333384at2759"/>
<accession>A0A8J2LAE3</accession>
<comment type="caution">
    <text evidence="2">The sequence shown here is derived from an EMBL/GenBank/DDBJ whole genome shotgun (WGS) entry which is preliminary data.</text>
</comment>
<evidence type="ECO:0000313" key="2">
    <source>
        <dbReference type="EMBL" id="CAG7831708.1"/>
    </source>
</evidence>
<gene>
    <name evidence="2" type="ORF">AFUS01_LOCUS41435</name>
</gene>
<dbReference type="GO" id="GO:0015031">
    <property type="term" value="P:protein transport"/>
    <property type="evidence" value="ECO:0007669"/>
    <property type="project" value="TreeGrafter"/>
</dbReference>
<sequence>MGLDQFTIEFDNPTKSYFPGQNVTGKVVVVCNSNKKIQGLRIKFQGKASVYWTEQEKETVGSGNNREERTITRVYENNDTFFDYKFFAAGDDRNDVTIPAGRNEYPFQFALPQGLPSSFIGAYGKVSYEVNAVMKRSWKFDHEVKNQFTVNALADLNNDAGAAQPGELKKTKNLCCLCCASGPIGYVFKISRKGYVPGEFVQIECELQNNSSRNVTGVTLAFVQTSTYYAKGKSRVATKNLSEVKRPGVEPGDTDIWRGNVLQIPSVPPTKLGNCHLIDVQYQLNLEMSISGPALNLRGSLPIIVGTIPFRNNFLELMPQNNGSCAPSAPPMSAYPDMPPPSYQEAMYFGPDKPQQTVVDGISNKVVDQVAPKGEDYNPKYVTYGWNYPPVSSGQ</sequence>
<evidence type="ECO:0000259" key="1">
    <source>
        <dbReference type="SMART" id="SM01017"/>
    </source>
</evidence>
<dbReference type="Proteomes" id="UP000708208">
    <property type="component" value="Unassembled WGS sequence"/>
</dbReference>
<dbReference type="InterPro" id="IPR011021">
    <property type="entry name" value="Arrestin-like_N"/>
</dbReference>
<evidence type="ECO:0000313" key="3">
    <source>
        <dbReference type="Proteomes" id="UP000708208"/>
    </source>
</evidence>
<dbReference type="AlphaFoldDB" id="A0A8J2LAE3"/>
<name>A0A8J2LAE3_9HEXA</name>
<proteinExistence type="predicted"/>